<dbReference type="EMBL" id="JBEDUW010000001">
    <property type="protein sequence ID" value="KAK9950838.1"/>
    <property type="molecule type" value="Genomic_DNA"/>
</dbReference>
<comment type="caution">
    <text evidence="1">The sequence shown here is derived from an EMBL/GenBank/DDBJ whole genome shotgun (WGS) entry which is preliminary data.</text>
</comment>
<organism evidence="1 2">
    <name type="scientific">Rubus argutus</name>
    <name type="common">Southern blackberry</name>
    <dbReference type="NCBI Taxonomy" id="59490"/>
    <lineage>
        <taxon>Eukaryota</taxon>
        <taxon>Viridiplantae</taxon>
        <taxon>Streptophyta</taxon>
        <taxon>Embryophyta</taxon>
        <taxon>Tracheophyta</taxon>
        <taxon>Spermatophyta</taxon>
        <taxon>Magnoliopsida</taxon>
        <taxon>eudicotyledons</taxon>
        <taxon>Gunneridae</taxon>
        <taxon>Pentapetalae</taxon>
        <taxon>rosids</taxon>
        <taxon>fabids</taxon>
        <taxon>Rosales</taxon>
        <taxon>Rosaceae</taxon>
        <taxon>Rosoideae</taxon>
        <taxon>Rosoideae incertae sedis</taxon>
        <taxon>Rubus</taxon>
    </lineage>
</organism>
<evidence type="ECO:0008006" key="3">
    <source>
        <dbReference type="Google" id="ProtNLM"/>
    </source>
</evidence>
<dbReference type="Proteomes" id="UP001457282">
    <property type="component" value="Unassembled WGS sequence"/>
</dbReference>
<gene>
    <name evidence="1" type="ORF">M0R45_006304</name>
</gene>
<keyword evidence="2" id="KW-1185">Reference proteome</keyword>
<evidence type="ECO:0000313" key="2">
    <source>
        <dbReference type="Proteomes" id="UP001457282"/>
    </source>
</evidence>
<accession>A0AAW1YQ54</accession>
<name>A0AAW1YQ54_RUBAR</name>
<sequence>MPTVELGLKHQWFPIAPTGNNMQEHQSMSTKTVEEFMLNGMNVVCAIICSAATLATMPPALSGIHFSPLDLFTNVKISTTIIINLNIRGKVNLTFLSHACDGQRNNVSALGIEIS</sequence>
<proteinExistence type="predicted"/>
<dbReference type="AlphaFoldDB" id="A0AAW1YQ54"/>
<protein>
    <recommendedName>
        <fullName evidence="3">PGG domain-containing protein</fullName>
    </recommendedName>
</protein>
<evidence type="ECO:0000313" key="1">
    <source>
        <dbReference type="EMBL" id="KAK9950838.1"/>
    </source>
</evidence>
<reference evidence="1 2" key="1">
    <citation type="journal article" date="2023" name="G3 (Bethesda)">
        <title>A chromosome-length genome assembly and annotation of blackberry (Rubus argutus, cv. 'Hillquist').</title>
        <authorList>
            <person name="Bruna T."/>
            <person name="Aryal R."/>
            <person name="Dudchenko O."/>
            <person name="Sargent D.J."/>
            <person name="Mead D."/>
            <person name="Buti M."/>
            <person name="Cavallini A."/>
            <person name="Hytonen T."/>
            <person name="Andres J."/>
            <person name="Pham M."/>
            <person name="Weisz D."/>
            <person name="Mascagni F."/>
            <person name="Usai G."/>
            <person name="Natali L."/>
            <person name="Bassil N."/>
            <person name="Fernandez G.E."/>
            <person name="Lomsadze A."/>
            <person name="Armour M."/>
            <person name="Olukolu B."/>
            <person name="Poorten T."/>
            <person name="Britton C."/>
            <person name="Davik J."/>
            <person name="Ashrafi H."/>
            <person name="Aiden E.L."/>
            <person name="Borodovsky M."/>
            <person name="Worthington M."/>
        </authorList>
    </citation>
    <scope>NUCLEOTIDE SEQUENCE [LARGE SCALE GENOMIC DNA]</scope>
    <source>
        <strain evidence="1">PI 553951</strain>
    </source>
</reference>